<dbReference type="SUPFAM" id="SSF52540">
    <property type="entry name" value="P-loop containing nucleoside triphosphate hydrolases"/>
    <property type="match status" value="1"/>
</dbReference>
<keyword evidence="12" id="KW-1185">Reference proteome</keyword>
<reference evidence="11 12" key="1">
    <citation type="submission" date="2013-02" db="EMBL/GenBank/DDBJ databases">
        <title>Draft Genome Sequence of Streptomyces afghaniensis, Which Produces Compounds of the Julimycin B-Complex.</title>
        <authorList>
            <person name="Gruening B.A."/>
            <person name="Praeg A."/>
            <person name="Erxleben A."/>
            <person name="Guenther S."/>
            <person name="Fiedler H.-P."/>
            <person name="Goodfellow M."/>
            <person name="Mueller M."/>
        </authorList>
    </citation>
    <scope>NUCLEOTIDE SEQUENCE [LARGE SCALE GENOMIC DNA]</scope>
    <source>
        <strain evidence="11 12">772</strain>
    </source>
</reference>
<comment type="subcellular location">
    <subcellularLocation>
        <location evidence="1">Cell membrane</location>
        <topology evidence="1">Peripheral membrane protein</topology>
        <orientation evidence="1">Cytoplasmic side</orientation>
    </subcellularLocation>
</comment>
<dbReference type="PANTHER" id="PTHR42711">
    <property type="entry name" value="ABC TRANSPORTER ATP-BINDING PROTEIN"/>
    <property type="match status" value="1"/>
</dbReference>
<sequence length="322" mass="33671">MTAPVIEARRVGRTFGPVRALHDVSLTVGAGSVLGLLGHNGAGKTTLVNILTTVLPPTSGSATVAGHDVVAQGREVRRRIGLTGQFAAVDDRLTGYANLLLVARLLGASPRQARRRSEELLSLFGLEHAARRPARTYSGGMRRRLDLAIGLVGRPDVLFLDEPTTGLDPESRIGLWEIVEGLAADGVAVLLTTQYLEEADRLADTIVVLDSGTVAATGTARELKARVGTLTVQLSFAGPGERATALDALRRSGLRPGPGPDDTGVGVPVESSAEVPAVVRALDRAGVVVTALELSSPTLDDVYLALTRSGHRAPATAGKEQR</sequence>
<organism evidence="11 12">
    <name type="scientific">Streptomyces afghaniensis 772</name>
    <dbReference type="NCBI Taxonomy" id="1283301"/>
    <lineage>
        <taxon>Bacteria</taxon>
        <taxon>Bacillati</taxon>
        <taxon>Actinomycetota</taxon>
        <taxon>Actinomycetes</taxon>
        <taxon>Kitasatosporales</taxon>
        <taxon>Streptomycetaceae</taxon>
        <taxon>Streptomyces</taxon>
    </lineage>
</organism>
<dbReference type="PROSITE" id="PS00211">
    <property type="entry name" value="ABC_TRANSPORTER_1"/>
    <property type="match status" value="1"/>
</dbReference>
<keyword evidence="4" id="KW-0547">Nucleotide-binding</keyword>
<dbReference type="GO" id="GO:0016887">
    <property type="term" value="F:ATP hydrolysis activity"/>
    <property type="evidence" value="ECO:0007669"/>
    <property type="project" value="InterPro"/>
</dbReference>
<dbReference type="Proteomes" id="UP000015001">
    <property type="component" value="Unassembled WGS sequence"/>
</dbReference>
<dbReference type="InterPro" id="IPR017871">
    <property type="entry name" value="ABC_transporter-like_CS"/>
</dbReference>
<evidence type="ECO:0000256" key="6">
    <source>
        <dbReference type="ARBA" id="ARBA00022967"/>
    </source>
</evidence>
<dbReference type="OrthoDB" id="9804819at2"/>
<dbReference type="GO" id="GO:0005886">
    <property type="term" value="C:plasma membrane"/>
    <property type="evidence" value="ECO:0007669"/>
    <property type="project" value="UniProtKB-SubCell"/>
</dbReference>
<dbReference type="InterPro" id="IPR050763">
    <property type="entry name" value="ABC_transporter_ATP-binding"/>
</dbReference>
<evidence type="ECO:0000256" key="5">
    <source>
        <dbReference type="ARBA" id="ARBA00022840"/>
    </source>
</evidence>
<keyword evidence="2" id="KW-0813">Transport</keyword>
<dbReference type="InterPro" id="IPR003593">
    <property type="entry name" value="AAA+_ATPase"/>
</dbReference>
<dbReference type="SMART" id="SM00382">
    <property type="entry name" value="AAA"/>
    <property type="match status" value="1"/>
</dbReference>
<dbReference type="InterPro" id="IPR003439">
    <property type="entry name" value="ABC_transporter-like_ATP-bd"/>
</dbReference>
<dbReference type="PANTHER" id="PTHR42711:SF19">
    <property type="entry name" value="DOXORUBICIN RESISTANCE ATP-BINDING PROTEIN DRRA"/>
    <property type="match status" value="1"/>
</dbReference>
<evidence type="ECO:0000313" key="11">
    <source>
        <dbReference type="EMBL" id="EPJ40626.1"/>
    </source>
</evidence>
<comment type="similarity">
    <text evidence="9">Belongs to the ABC transporter superfamily. Drug exporter-1 (DrugE1) (TC 3.A.1.105) family.</text>
</comment>
<accession>S4MV18</accession>
<comment type="caution">
    <text evidence="11">The sequence shown here is derived from an EMBL/GenBank/DDBJ whole genome shotgun (WGS) entry which is preliminary data.</text>
</comment>
<proteinExistence type="inferred from homology"/>
<dbReference type="RefSeq" id="WP_020271296.1">
    <property type="nucleotide sequence ID" value="NZ_KE354111.1"/>
</dbReference>
<evidence type="ECO:0000256" key="9">
    <source>
        <dbReference type="ARBA" id="ARBA00049985"/>
    </source>
</evidence>
<dbReference type="Gene3D" id="3.40.50.300">
    <property type="entry name" value="P-loop containing nucleotide triphosphate hydrolases"/>
    <property type="match status" value="1"/>
</dbReference>
<dbReference type="GO" id="GO:0043215">
    <property type="term" value="P:daunorubicin transport"/>
    <property type="evidence" value="ECO:0007669"/>
    <property type="project" value="InterPro"/>
</dbReference>
<keyword evidence="7" id="KW-0472">Membrane</keyword>
<keyword evidence="8" id="KW-0046">Antibiotic resistance</keyword>
<dbReference type="GO" id="GO:1900753">
    <property type="term" value="P:doxorubicin transport"/>
    <property type="evidence" value="ECO:0007669"/>
    <property type="project" value="InterPro"/>
</dbReference>
<evidence type="ECO:0000256" key="8">
    <source>
        <dbReference type="ARBA" id="ARBA00023251"/>
    </source>
</evidence>
<dbReference type="Pfam" id="PF00005">
    <property type="entry name" value="ABC_tran"/>
    <property type="match status" value="1"/>
</dbReference>
<dbReference type="HOGENOM" id="CLU_000604_1_2_11"/>
<dbReference type="GO" id="GO:0005524">
    <property type="term" value="F:ATP binding"/>
    <property type="evidence" value="ECO:0007669"/>
    <property type="project" value="UniProtKB-KW"/>
</dbReference>
<keyword evidence="5 11" id="KW-0067">ATP-binding</keyword>
<evidence type="ECO:0000256" key="1">
    <source>
        <dbReference type="ARBA" id="ARBA00004413"/>
    </source>
</evidence>
<dbReference type="PATRIC" id="fig|1283301.3.peg.2290"/>
<dbReference type="NCBIfam" id="TIGR01188">
    <property type="entry name" value="drrA"/>
    <property type="match status" value="1"/>
</dbReference>
<dbReference type="InterPro" id="IPR027417">
    <property type="entry name" value="P-loop_NTPase"/>
</dbReference>
<evidence type="ECO:0000256" key="4">
    <source>
        <dbReference type="ARBA" id="ARBA00022741"/>
    </source>
</evidence>
<keyword evidence="6" id="KW-1278">Translocase</keyword>
<dbReference type="InterPro" id="IPR005894">
    <property type="entry name" value="DrrA"/>
</dbReference>
<name>S4MV18_9ACTN</name>
<dbReference type="GO" id="GO:0046677">
    <property type="term" value="P:response to antibiotic"/>
    <property type="evidence" value="ECO:0007669"/>
    <property type="project" value="UniProtKB-KW"/>
</dbReference>
<keyword evidence="3" id="KW-1003">Cell membrane</keyword>
<evidence type="ECO:0000256" key="3">
    <source>
        <dbReference type="ARBA" id="ARBA00022475"/>
    </source>
</evidence>
<evidence type="ECO:0000259" key="10">
    <source>
        <dbReference type="PROSITE" id="PS50893"/>
    </source>
</evidence>
<evidence type="ECO:0000313" key="12">
    <source>
        <dbReference type="Proteomes" id="UP000015001"/>
    </source>
</evidence>
<dbReference type="EMBL" id="AOPY01001364">
    <property type="protein sequence ID" value="EPJ40626.1"/>
    <property type="molecule type" value="Genomic_DNA"/>
</dbReference>
<gene>
    <name evidence="11" type="ORF">STAFG_2319</name>
</gene>
<protein>
    <submittedName>
        <fullName evidence="11">Putative Daunorubicin/doxorubicin resistance ATP-binding protein DrrA</fullName>
    </submittedName>
</protein>
<feature type="domain" description="ABC transporter" evidence="10">
    <location>
        <begin position="6"/>
        <end position="236"/>
    </location>
</feature>
<dbReference type="AlphaFoldDB" id="S4MV18"/>
<evidence type="ECO:0000256" key="2">
    <source>
        <dbReference type="ARBA" id="ARBA00022448"/>
    </source>
</evidence>
<dbReference type="PROSITE" id="PS50893">
    <property type="entry name" value="ABC_TRANSPORTER_2"/>
    <property type="match status" value="1"/>
</dbReference>
<evidence type="ECO:0000256" key="7">
    <source>
        <dbReference type="ARBA" id="ARBA00023136"/>
    </source>
</evidence>